<keyword evidence="6" id="KW-1185">Reference proteome</keyword>
<dbReference type="GO" id="GO:0009253">
    <property type="term" value="P:peptidoglycan catabolic process"/>
    <property type="evidence" value="ECO:0007669"/>
    <property type="project" value="InterPro"/>
</dbReference>
<dbReference type="PANTHER" id="PTHR11022:SF41">
    <property type="entry name" value="PEPTIDOGLYCAN-RECOGNITION PROTEIN LC-RELATED"/>
    <property type="match status" value="1"/>
</dbReference>
<dbReference type="Gene3D" id="3.40.50.12090">
    <property type="match status" value="1"/>
</dbReference>
<dbReference type="PANTHER" id="PTHR11022">
    <property type="entry name" value="PEPTIDOGLYCAN RECOGNITION PROTEIN"/>
    <property type="match status" value="1"/>
</dbReference>
<dbReference type="SMART" id="SM00701">
    <property type="entry name" value="PGRP"/>
    <property type="match status" value="1"/>
</dbReference>
<dbReference type="CDD" id="cd06583">
    <property type="entry name" value="PGRP"/>
    <property type="match status" value="1"/>
</dbReference>
<comment type="caution">
    <text evidence="5">The sequence shown here is derived from an EMBL/GenBank/DDBJ whole genome shotgun (WGS) entry which is preliminary data.</text>
</comment>
<evidence type="ECO:0000256" key="1">
    <source>
        <dbReference type="ARBA" id="ARBA00007553"/>
    </source>
</evidence>
<dbReference type="SMART" id="SM00644">
    <property type="entry name" value="Ami_2"/>
    <property type="match status" value="1"/>
</dbReference>
<dbReference type="Proteomes" id="UP000321234">
    <property type="component" value="Unassembled WGS sequence"/>
</dbReference>
<evidence type="ECO:0000259" key="3">
    <source>
        <dbReference type="SMART" id="SM00644"/>
    </source>
</evidence>
<dbReference type="OrthoDB" id="514320at2"/>
<feature type="domain" description="Peptidoglycan recognition protein family" evidence="4">
    <location>
        <begin position="256"/>
        <end position="405"/>
    </location>
</feature>
<feature type="compositionally biased region" description="Basic and acidic residues" evidence="2">
    <location>
        <begin position="1"/>
        <end position="10"/>
    </location>
</feature>
<feature type="domain" description="N-acetylmuramoyl-L-alanine amidase" evidence="3">
    <location>
        <begin position="269"/>
        <end position="434"/>
    </location>
</feature>
<dbReference type="InterPro" id="IPR006311">
    <property type="entry name" value="TAT_signal"/>
</dbReference>
<protein>
    <recommendedName>
        <fullName evidence="7">N-acetylmuramoyl-L-alanine amidase</fullName>
    </recommendedName>
</protein>
<dbReference type="InterPro" id="IPR002502">
    <property type="entry name" value="Amidase_domain"/>
</dbReference>
<comment type="similarity">
    <text evidence="1">Belongs to the N-acetylmuramoyl-L-alanine amidase 2 family.</text>
</comment>
<gene>
    <name evidence="5" type="ORF">FMM08_19740</name>
</gene>
<dbReference type="PROSITE" id="PS51318">
    <property type="entry name" value="TAT"/>
    <property type="match status" value="1"/>
</dbReference>
<dbReference type="InterPro" id="IPR015510">
    <property type="entry name" value="PGRP"/>
</dbReference>
<dbReference type="EMBL" id="VKAC01000014">
    <property type="protein sequence ID" value="TXR52429.1"/>
    <property type="molecule type" value="Genomic_DNA"/>
</dbReference>
<dbReference type="SUPFAM" id="SSF55846">
    <property type="entry name" value="N-acetylmuramoyl-L-alanine amidase-like"/>
    <property type="match status" value="1"/>
</dbReference>
<accession>A0A5C8Z570</accession>
<evidence type="ECO:0000259" key="4">
    <source>
        <dbReference type="SMART" id="SM00701"/>
    </source>
</evidence>
<name>A0A5C8Z570_9ACTN</name>
<feature type="region of interest" description="Disordered" evidence="2">
    <location>
        <begin position="1"/>
        <end position="22"/>
    </location>
</feature>
<dbReference type="InterPro" id="IPR036505">
    <property type="entry name" value="Amidase/PGRP_sf"/>
</dbReference>
<dbReference type="GO" id="GO:0008745">
    <property type="term" value="F:N-acetylmuramoyl-L-alanine amidase activity"/>
    <property type="evidence" value="ECO:0007669"/>
    <property type="project" value="InterPro"/>
</dbReference>
<evidence type="ECO:0000256" key="2">
    <source>
        <dbReference type="SAM" id="MobiDB-lite"/>
    </source>
</evidence>
<organism evidence="5 6">
    <name type="scientific">Quadrisphaera setariae</name>
    <dbReference type="NCBI Taxonomy" id="2593304"/>
    <lineage>
        <taxon>Bacteria</taxon>
        <taxon>Bacillati</taxon>
        <taxon>Actinomycetota</taxon>
        <taxon>Actinomycetes</taxon>
        <taxon>Kineosporiales</taxon>
        <taxon>Kineosporiaceae</taxon>
        <taxon>Quadrisphaera</taxon>
    </lineage>
</organism>
<evidence type="ECO:0000313" key="6">
    <source>
        <dbReference type="Proteomes" id="UP000321234"/>
    </source>
</evidence>
<evidence type="ECO:0000313" key="5">
    <source>
        <dbReference type="EMBL" id="TXR52429.1"/>
    </source>
</evidence>
<sequence>MATDDEPRGEPRRRRVTVSDPGASAGAIRRRAFLTGAGVLGGTVILAACAGEGRVRLGAEAQVDGQLPRAGGTGQVRLIAAEAVSPSQMQMQVPQTQVQQIDVQDMTASRVAGSSGLAATVRADVGGKWVSATHEVRSFRLLGMTWPAAARQGAQLVLAVRVRSGGQWSAWQVLEVMETAPARSEASSAQVREGTEPLAVASSDAVQVRVSSETVAAPAGLRLELIDPGESTAHGTAEGTADGTARVAPTTFTNQPAIVTRAQWGADESYRNDVPHYNATIKAAVIHHTAGSNDYTSPAEAQGEVRSVYAYHTRSLGWDDIGYHFLVDRFGTIYEGRAGGVDRPVRGAHAGGFNTDTFGVSVLGNYETAAATPAIVDSVARVTAWKLGLHGVDPNATTQLVSEGGGTSRYGAGTVVDVATIIGHRDVGATACPGEHLYAQMDQIRSTVSSYLDADVDPEVTRLAGGDRYETSAAQAREIYPDSRTVLIVAGEDDHLVDGLVAAPLAVQRQAPILLSRRDHLPDVVAREVQRRAANTAYLIGGASSLGEGVEQALRACGVTQLVRIAGTDRYDTAAQVALKMAEAGTDDVAVLASGETEHMIDALAVGGPAGLTARPILLTRAGGTPQVTLDALQRLKPKSLVVVGGSASVSPHSAAAALAKVGLTTKSLVRIAGPDRYSTATAIASAWSGKTGTHTIIIASGEQANVADAISAGAHGRLTLLVPRGDLPGATVQWLRSRAISQVIVVGGASAVSNSTVTQIMDALKGKQVRSV</sequence>
<dbReference type="Pfam" id="PF01510">
    <property type="entry name" value="Amidase_2"/>
    <property type="match status" value="1"/>
</dbReference>
<dbReference type="GO" id="GO:0008270">
    <property type="term" value="F:zinc ion binding"/>
    <property type="evidence" value="ECO:0007669"/>
    <property type="project" value="InterPro"/>
</dbReference>
<dbReference type="AlphaFoldDB" id="A0A5C8Z570"/>
<dbReference type="Pfam" id="PF04122">
    <property type="entry name" value="CW_binding_2"/>
    <property type="match status" value="3"/>
</dbReference>
<proteinExistence type="inferred from homology"/>
<evidence type="ECO:0008006" key="7">
    <source>
        <dbReference type="Google" id="ProtNLM"/>
    </source>
</evidence>
<dbReference type="Gene3D" id="3.40.80.10">
    <property type="entry name" value="Peptidoglycan recognition protein-like"/>
    <property type="match status" value="1"/>
</dbReference>
<dbReference type="InterPro" id="IPR007253">
    <property type="entry name" value="Cell_wall-bd_2"/>
</dbReference>
<reference evidence="5 6" key="1">
    <citation type="submission" date="2019-07" db="EMBL/GenBank/DDBJ databases">
        <title>Quadrisphaera sp. strain DD2A genome sequencing and assembly.</title>
        <authorList>
            <person name="Kim I."/>
        </authorList>
    </citation>
    <scope>NUCLEOTIDE SEQUENCE [LARGE SCALE GENOMIC DNA]</scope>
    <source>
        <strain evidence="5 6">DD2A</strain>
    </source>
</reference>
<dbReference type="InterPro" id="IPR006619">
    <property type="entry name" value="PGRP_domain_met/bac"/>
</dbReference>